<comment type="caution">
    <text evidence="1">The sequence shown here is derived from an EMBL/GenBank/DDBJ whole genome shotgun (WGS) entry which is preliminary data.</text>
</comment>
<gene>
    <name evidence="1" type="primary">prh1_1</name>
    <name evidence="1" type="ORF">DSO57_1011755</name>
</gene>
<reference evidence="1" key="1">
    <citation type="submission" date="2022-04" db="EMBL/GenBank/DDBJ databases">
        <title>Genome of the entomopathogenic fungus Entomophthora muscae.</title>
        <authorList>
            <person name="Elya C."/>
            <person name="Lovett B.R."/>
            <person name="Lee E."/>
            <person name="Macias A.M."/>
            <person name="Hajek A.E."/>
            <person name="De Bivort B.L."/>
            <person name="Kasson M.T."/>
            <person name="De Fine Licht H.H."/>
            <person name="Stajich J.E."/>
        </authorList>
    </citation>
    <scope>NUCLEOTIDE SEQUENCE</scope>
    <source>
        <strain evidence="1">Berkeley</strain>
    </source>
</reference>
<name>A0ACC2SUX3_9FUNG</name>
<organism evidence="1 2">
    <name type="scientific">Entomophthora muscae</name>
    <dbReference type="NCBI Taxonomy" id="34485"/>
    <lineage>
        <taxon>Eukaryota</taxon>
        <taxon>Fungi</taxon>
        <taxon>Fungi incertae sedis</taxon>
        <taxon>Zoopagomycota</taxon>
        <taxon>Entomophthoromycotina</taxon>
        <taxon>Entomophthoromycetes</taxon>
        <taxon>Entomophthorales</taxon>
        <taxon>Entomophthoraceae</taxon>
        <taxon>Entomophthora</taxon>
    </lineage>
</organism>
<dbReference type="EMBL" id="QTSX02004301">
    <property type="protein sequence ID" value="KAJ9066202.1"/>
    <property type="molecule type" value="Genomic_DNA"/>
</dbReference>
<dbReference type="Proteomes" id="UP001165960">
    <property type="component" value="Unassembled WGS sequence"/>
</dbReference>
<keyword evidence="2" id="KW-1185">Reference proteome</keyword>
<dbReference type="EC" id="3.6.4.13" evidence="1"/>
<keyword evidence="1" id="KW-0378">Hydrolase</keyword>
<evidence type="ECO:0000313" key="1">
    <source>
        <dbReference type="EMBL" id="KAJ9066202.1"/>
    </source>
</evidence>
<accession>A0ACC2SUX3</accession>
<evidence type="ECO:0000313" key="2">
    <source>
        <dbReference type="Proteomes" id="UP001165960"/>
    </source>
</evidence>
<proteinExistence type="predicted"/>
<protein>
    <submittedName>
        <fullName evidence="1">Salivary acidic proline-rich phosphoprotein 1/2</fullName>
        <ecNumber evidence="1">3.6.4.13</ecNumber>
    </submittedName>
</protein>
<sequence length="514" mass="57543">MKPHERTLRNDILLGHVKSILKDRPDCHIVVMSATLDSQRFSKFFDNAPVIKVAGRGHPVAVLTTQEVQADYLDAAVQTVLQIHLLSDPRNEENAIGRDILVFLPGQEEIESCALLLKRHLSSPDLHHSLANMQVFPLFAGLPAQQQAEALRPLTDKKWRKCILATNIAETSLTIPGVRYIVDTGVAKYRSYRPTTGMETLQVQPISKSGAAQRAGRAGREGPGVCYRLYPQTEYLKLPGSDIPEIQRCNLDSSILTLLASGVNDVLKFDFLDRPPLPALQRSLTNLFSLGALDHTMRLSPLGKRMAHFPLDPRFSRVVLASQQLGCTQEILLILAALSVDNLFYSPQDKREEAADARRRFINPQSDHLTYLTIMREYAKEVLDPKAWCTTHFINHRSISQAQDIQKQLRQLCAQIQLDPKASTDDEDAILRCILQGCFLNTALLMPDGRYRTVDSNQEVKIHPSSVMSGRKVEAVVFNELVETSHPYLRGVSSVQRSWIAEAAPHTLAKRSLD</sequence>